<evidence type="ECO:0000256" key="6">
    <source>
        <dbReference type="ARBA" id="ARBA00022438"/>
    </source>
</evidence>
<evidence type="ECO:0000256" key="5">
    <source>
        <dbReference type="ARBA" id="ARBA00015611"/>
    </source>
</evidence>
<dbReference type="RefSeq" id="WP_092701729.1">
    <property type="nucleotide sequence ID" value="NZ_FOSR01000002.1"/>
</dbReference>
<sequence length="883" mass="97856">MSARPEHTPAPTRLSDYRPPAWRVDAVQLDFDLGIDTSEVTARLQLRRDDAQDEPLRLDGEGLELLSITLDGEALAPTAWRYADHVLEIDGARDGSVLETRVRLKPAANTALEGLYLSGSREAGFLLTQCEAQGFRHITFFPDRPDVLATYTVTLRADRERFPILLAGGNPDGTGELEGGRHWARFVDPHPKPSYLFALVAGRLEKIERDYTTADGHAVKLVMWSEANVIDRCHYALDALERAMRWDEQTYDRNYDLDVFHVVATHDFNMGAMENKGLNIFNAKYLLADPDSTTDDEYRAVEAVVAHEYFHNWSGNRVTCRDWFQLSLKEGLTVFREQSFSADMNSAPLKRIEDVSLLRRAQFTEDAGPLAHPVRPSEYREINNFYTATVYEKGSELVRMTAGRLGRDGFRRGMDRYFERNDGRAATIEDFLTALGEANDIDLSPNLAWYGQAGTPRLKARGDYDAARHQYTLTLSQHTPPSHGQPHKQPVPIPVKLALFGHDGRMLPLHLDGQAAAGETESVVVLDQPEHSFVFRDVAEKPVPSLLRGFSAPVILECDYAPHELALLLTHDVDGFNRWEAGQQLAARAFDALRDGGDDAAPVAWCDALAALFTLAELDDALLAGLLTPPGELELADRQPDADPARIHALRQSLLQRLASRIGAAALHARYQSLAAPTELDLGAAGQGMRRLKRRVLELLALIDAERAHALAAAQYDNAHGMTDRLAALDVLVRNQATQGDAALAHFRARYDDNALALDKWFMVQAQIPGEPALARVQALEADPKFTLKNPNRARALLGTFASANPSGFHRADGAGYVLFAERLAQLDALNPQIAARLATAFNGWKRLEPVRREAAREAMAQLLGRPALSRNLGEILGNMLQD</sequence>
<dbReference type="EC" id="3.4.11.2" evidence="4 12"/>
<dbReference type="FunFam" id="3.30.2010.30:FF:000002">
    <property type="entry name" value="Putative aminopeptidase N"/>
    <property type="match status" value="1"/>
</dbReference>
<evidence type="ECO:0000259" key="15">
    <source>
        <dbReference type="Pfam" id="PF17432"/>
    </source>
</evidence>
<evidence type="ECO:0000313" key="18">
    <source>
        <dbReference type="Proteomes" id="UP000198725"/>
    </source>
</evidence>
<dbReference type="InterPro" id="IPR038438">
    <property type="entry name" value="PepN_Ig-like_sf"/>
</dbReference>
<dbReference type="Pfam" id="PF11940">
    <property type="entry name" value="DUF3458"/>
    <property type="match status" value="1"/>
</dbReference>
<dbReference type="Proteomes" id="UP000198725">
    <property type="component" value="Unassembled WGS sequence"/>
</dbReference>
<dbReference type="PANTHER" id="PTHR46322:SF1">
    <property type="entry name" value="PUROMYCIN-SENSITIVE AMINOPEPTIDASE"/>
    <property type="match status" value="1"/>
</dbReference>
<keyword evidence="8" id="KW-0479">Metal-binding</keyword>
<dbReference type="Pfam" id="PF01433">
    <property type="entry name" value="Peptidase_M1"/>
    <property type="match status" value="1"/>
</dbReference>
<dbReference type="Pfam" id="PF17432">
    <property type="entry name" value="DUF3458_C"/>
    <property type="match status" value="1"/>
</dbReference>
<evidence type="ECO:0000259" key="13">
    <source>
        <dbReference type="Pfam" id="PF01433"/>
    </source>
</evidence>
<dbReference type="PANTHER" id="PTHR46322">
    <property type="entry name" value="PUROMYCIN-SENSITIVE AMINOPEPTIDASE"/>
    <property type="match status" value="1"/>
</dbReference>
<feature type="domain" description="Peptidase M1 alanyl aminopeptidase Ig-like fold" evidence="14">
    <location>
        <begin position="454"/>
        <end position="558"/>
    </location>
</feature>
<evidence type="ECO:0000256" key="2">
    <source>
        <dbReference type="ARBA" id="ARBA00001947"/>
    </source>
</evidence>
<dbReference type="Gene3D" id="1.10.390.10">
    <property type="entry name" value="Neutral Protease Domain 2"/>
    <property type="match status" value="1"/>
</dbReference>
<evidence type="ECO:0000259" key="14">
    <source>
        <dbReference type="Pfam" id="PF11940"/>
    </source>
</evidence>
<dbReference type="FunFam" id="2.60.40.1840:FF:000001">
    <property type="entry name" value="Aminopeptidase N"/>
    <property type="match status" value="1"/>
</dbReference>
<dbReference type="NCBIfam" id="TIGR02414">
    <property type="entry name" value="pepN_proteo"/>
    <property type="match status" value="1"/>
</dbReference>
<dbReference type="InterPro" id="IPR042097">
    <property type="entry name" value="Aminopeptidase_N-like_N_sf"/>
</dbReference>
<dbReference type="Gene3D" id="3.30.2010.30">
    <property type="match status" value="1"/>
</dbReference>
<accession>A0A1I3ZBB4</accession>
<evidence type="ECO:0000256" key="3">
    <source>
        <dbReference type="ARBA" id="ARBA00010136"/>
    </source>
</evidence>
<dbReference type="SUPFAM" id="SSF55486">
    <property type="entry name" value="Metalloproteases ('zincins'), catalytic domain"/>
    <property type="match status" value="1"/>
</dbReference>
<dbReference type="GO" id="GO:0008270">
    <property type="term" value="F:zinc ion binding"/>
    <property type="evidence" value="ECO:0007669"/>
    <property type="project" value="InterPro"/>
</dbReference>
<dbReference type="InterPro" id="IPR045357">
    <property type="entry name" value="Aminopeptidase_N-like_N"/>
</dbReference>
<name>A0A1I3ZBB4_9GAMM</name>
<protein>
    <recommendedName>
        <fullName evidence="5 12">Aminopeptidase N</fullName>
        <ecNumber evidence="4 12">3.4.11.2</ecNumber>
    </recommendedName>
</protein>
<evidence type="ECO:0000259" key="16">
    <source>
        <dbReference type="Pfam" id="PF17900"/>
    </source>
</evidence>
<keyword evidence="11" id="KW-0482">Metalloprotease</keyword>
<keyword evidence="6 17" id="KW-0031">Aminopeptidase</keyword>
<dbReference type="AlphaFoldDB" id="A0A1I3ZBB4"/>
<gene>
    <name evidence="17" type="ORF">SAMN05192579_102303</name>
</gene>
<dbReference type="InterPro" id="IPR035414">
    <property type="entry name" value="Peptidase_M1_pepN_Ig-like"/>
</dbReference>
<dbReference type="SUPFAM" id="SSF63737">
    <property type="entry name" value="Leukotriene A4 hydrolase N-terminal domain"/>
    <property type="match status" value="1"/>
</dbReference>
<dbReference type="InterPro" id="IPR012779">
    <property type="entry name" value="Peptidase_M1_pepN"/>
</dbReference>
<evidence type="ECO:0000256" key="12">
    <source>
        <dbReference type="NCBIfam" id="TIGR02414"/>
    </source>
</evidence>
<evidence type="ECO:0000256" key="7">
    <source>
        <dbReference type="ARBA" id="ARBA00022670"/>
    </source>
</evidence>
<dbReference type="Gene3D" id="1.25.50.10">
    <property type="entry name" value="Peptidase M1, alanyl aminopeptidase, C-terminal domain"/>
    <property type="match status" value="1"/>
</dbReference>
<evidence type="ECO:0000256" key="10">
    <source>
        <dbReference type="ARBA" id="ARBA00022833"/>
    </source>
</evidence>
<keyword evidence="7" id="KW-0645">Protease</keyword>
<feature type="domain" description="Aminopeptidase N-like N-terminal" evidence="16">
    <location>
        <begin position="109"/>
        <end position="196"/>
    </location>
</feature>
<dbReference type="GO" id="GO:0016285">
    <property type="term" value="F:alanyl aminopeptidase activity"/>
    <property type="evidence" value="ECO:0007669"/>
    <property type="project" value="UniProtKB-EC"/>
</dbReference>
<organism evidence="17 18">
    <name type="scientific">Rhodanobacter glycinis</name>
    <dbReference type="NCBI Taxonomy" id="582702"/>
    <lineage>
        <taxon>Bacteria</taxon>
        <taxon>Pseudomonadati</taxon>
        <taxon>Pseudomonadota</taxon>
        <taxon>Gammaproteobacteria</taxon>
        <taxon>Lysobacterales</taxon>
        <taxon>Rhodanobacteraceae</taxon>
        <taxon>Rhodanobacter</taxon>
    </lineage>
</organism>
<evidence type="ECO:0000256" key="4">
    <source>
        <dbReference type="ARBA" id="ARBA00012564"/>
    </source>
</evidence>
<feature type="domain" description="Peptidase M1 alanyl aminopeptidase C-terminal" evidence="15">
    <location>
        <begin position="563"/>
        <end position="881"/>
    </location>
</feature>
<keyword evidence="18" id="KW-1185">Reference proteome</keyword>
<evidence type="ECO:0000313" key="17">
    <source>
        <dbReference type="EMBL" id="SFK41293.1"/>
    </source>
</evidence>
<evidence type="ECO:0000256" key="9">
    <source>
        <dbReference type="ARBA" id="ARBA00022801"/>
    </source>
</evidence>
<reference evidence="18" key="1">
    <citation type="submission" date="2016-10" db="EMBL/GenBank/DDBJ databases">
        <authorList>
            <person name="Varghese N."/>
            <person name="Submissions S."/>
        </authorList>
    </citation>
    <scope>NUCLEOTIDE SEQUENCE [LARGE SCALE GENOMIC DNA]</scope>
    <source>
        <strain evidence="18">MO64</strain>
    </source>
</reference>
<comment type="cofactor">
    <cofactor evidence="2">
        <name>Zn(2+)</name>
        <dbReference type="ChEBI" id="CHEBI:29105"/>
    </cofactor>
</comment>
<keyword evidence="10" id="KW-0862">Zinc</keyword>
<dbReference type="InterPro" id="IPR027268">
    <property type="entry name" value="Peptidase_M4/M1_CTD_sf"/>
</dbReference>
<feature type="domain" description="Peptidase M1 membrane alanine aminopeptidase" evidence="13">
    <location>
        <begin position="235"/>
        <end position="443"/>
    </location>
</feature>
<evidence type="ECO:0000256" key="8">
    <source>
        <dbReference type="ARBA" id="ARBA00022723"/>
    </source>
</evidence>
<proteinExistence type="inferred from homology"/>
<keyword evidence="9" id="KW-0378">Hydrolase</keyword>
<dbReference type="Pfam" id="PF17900">
    <property type="entry name" value="Peptidase_M1_N"/>
    <property type="match status" value="1"/>
</dbReference>
<dbReference type="InterPro" id="IPR037144">
    <property type="entry name" value="Peptidase_M1_pepN_C_sf"/>
</dbReference>
<dbReference type="InterPro" id="IPR024601">
    <property type="entry name" value="Peptidase_M1_pepN_C"/>
</dbReference>
<dbReference type="EMBL" id="FOSR01000002">
    <property type="protein sequence ID" value="SFK41293.1"/>
    <property type="molecule type" value="Genomic_DNA"/>
</dbReference>
<comment type="catalytic activity">
    <reaction evidence="1">
        <text>Release of an N-terminal amino acid, Xaa-|-Yaa- from a peptide, amide or arylamide. Xaa is preferably Ala, but may be most amino acids including Pro (slow action). When a terminal hydrophobic residue is followed by a prolyl residue, the two may be released as an intact Xaa-Pro dipeptide.</text>
        <dbReference type="EC" id="3.4.11.2"/>
    </reaction>
</comment>
<dbReference type="PRINTS" id="PR00756">
    <property type="entry name" value="ALADIPTASE"/>
</dbReference>
<dbReference type="GO" id="GO:0006508">
    <property type="term" value="P:proteolysis"/>
    <property type="evidence" value="ECO:0007669"/>
    <property type="project" value="UniProtKB-UniRule"/>
</dbReference>
<evidence type="ECO:0000256" key="1">
    <source>
        <dbReference type="ARBA" id="ARBA00000098"/>
    </source>
</evidence>
<dbReference type="Gene3D" id="2.60.40.1730">
    <property type="entry name" value="tricorn interacting facor f3 domain"/>
    <property type="match status" value="1"/>
</dbReference>
<comment type="similarity">
    <text evidence="3">Belongs to the peptidase M1 family.</text>
</comment>
<evidence type="ECO:0000256" key="11">
    <source>
        <dbReference type="ARBA" id="ARBA00023049"/>
    </source>
</evidence>
<dbReference type="InterPro" id="IPR014782">
    <property type="entry name" value="Peptidase_M1_dom"/>
</dbReference>
<dbReference type="GO" id="GO:0008237">
    <property type="term" value="F:metallopeptidase activity"/>
    <property type="evidence" value="ECO:0007669"/>
    <property type="project" value="UniProtKB-UniRule"/>
</dbReference>
<dbReference type="InterPro" id="IPR001930">
    <property type="entry name" value="Peptidase_M1"/>
</dbReference>
<dbReference type="CDD" id="cd09600">
    <property type="entry name" value="M1_APN"/>
    <property type="match status" value="1"/>
</dbReference>
<dbReference type="Gene3D" id="2.60.40.1840">
    <property type="match status" value="1"/>
</dbReference>